<protein>
    <submittedName>
        <fullName evidence="2">Uncharacterized protein</fullName>
    </submittedName>
</protein>
<feature type="compositionally biased region" description="Low complexity" evidence="1">
    <location>
        <begin position="18"/>
        <end position="31"/>
    </location>
</feature>
<feature type="region of interest" description="Disordered" evidence="1">
    <location>
        <begin position="1"/>
        <end position="34"/>
    </location>
</feature>
<accession>A0A317PH23</accession>
<dbReference type="OrthoDB" id="8114142at2"/>
<evidence type="ECO:0000256" key="1">
    <source>
        <dbReference type="SAM" id="MobiDB-lite"/>
    </source>
</evidence>
<dbReference type="Proteomes" id="UP000246352">
    <property type="component" value="Unassembled WGS sequence"/>
</dbReference>
<comment type="caution">
    <text evidence="2">The sequence shown here is derived from an EMBL/GenBank/DDBJ whole genome shotgun (WGS) entry which is preliminary data.</text>
</comment>
<organism evidence="2 3">
    <name type="scientific">Hoeflea marina</name>
    <dbReference type="NCBI Taxonomy" id="274592"/>
    <lineage>
        <taxon>Bacteria</taxon>
        <taxon>Pseudomonadati</taxon>
        <taxon>Pseudomonadota</taxon>
        <taxon>Alphaproteobacteria</taxon>
        <taxon>Hyphomicrobiales</taxon>
        <taxon>Rhizobiaceae</taxon>
        <taxon>Hoeflea</taxon>
    </lineage>
</organism>
<feature type="compositionally biased region" description="Polar residues" evidence="1">
    <location>
        <begin position="1"/>
        <end position="10"/>
    </location>
</feature>
<gene>
    <name evidence="2" type="ORF">DFR52_104529</name>
</gene>
<proteinExistence type="predicted"/>
<name>A0A317PH23_9HYPH</name>
<evidence type="ECO:0000313" key="2">
    <source>
        <dbReference type="EMBL" id="PWV99236.1"/>
    </source>
</evidence>
<dbReference type="RefSeq" id="WP_110033366.1">
    <property type="nucleotide sequence ID" value="NZ_QGTR01000004.1"/>
</dbReference>
<sequence>MILASTSSTAPRPAPERVASAAMSASGVADADPSDPLAQLEDFVESAARSRKAFAEDRLKFLGEQMTKLSLFNLAPGFLVDHTARMARELESAAGDFAGSVRTLAGTEQDSGAAAPSQLPQSYLDILDGSIGSGSVKLSSEDEETAVRFMNTAEQLRFIAELAASDQDGRADIWGSADSARDATARVTGIMLGLEGPGAFVRTFG</sequence>
<reference evidence="2 3" key="1">
    <citation type="submission" date="2018-05" db="EMBL/GenBank/DDBJ databases">
        <title>Genomic Encyclopedia of Type Strains, Phase IV (KMG-IV): sequencing the most valuable type-strain genomes for metagenomic binning, comparative biology and taxonomic classification.</title>
        <authorList>
            <person name="Goeker M."/>
        </authorList>
    </citation>
    <scope>NUCLEOTIDE SEQUENCE [LARGE SCALE GENOMIC DNA]</scope>
    <source>
        <strain evidence="2 3">DSM 16791</strain>
    </source>
</reference>
<dbReference type="AlphaFoldDB" id="A0A317PH23"/>
<keyword evidence="3" id="KW-1185">Reference proteome</keyword>
<evidence type="ECO:0000313" key="3">
    <source>
        <dbReference type="Proteomes" id="UP000246352"/>
    </source>
</evidence>
<dbReference type="EMBL" id="QGTR01000004">
    <property type="protein sequence ID" value="PWV99236.1"/>
    <property type="molecule type" value="Genomic_DNA"/>
</dbReference>